<proteinExistence type="predicted"/>
<evidence type="ECO:0000313" key="1">
    <source>
        <dbReference type="EMBL" id="AIF15819.1"/>
    </source>
</evidence>
<protein>
    <recommendedName>
        <fullName evidence="2">DUF3426 domain-containing protein</fullName>
    </recommendedName>
</protein>
<evidence type="ECO:0008006" key="2">
    <source>
        <dbReference type="Google" id="ProtNLM"/>
    </source>
</evidence>
<dbReference type="NCBIfam" id="NF038353">
    <property type="entry name" value="FxLYD_dom"/>
    <property type="match status" value="2"/>
</dbReference>
<sequence length="258" mass="28533">MLKKLSLLLILLVFITPSTFAEVYIDNDQKYLGDDGTVHIVGEIINESDKPINQIEVTAVFYSDDNRIYQASTENLTNIIMPGMNGVFDLMVTQDISDVNHYTLDIDYKVTQPKEQVIEITSSEFTRGPVDNISIHGTVANNGEITANMVKVVATLYDRDGNVVAVSQANTKPDYLRANDELFFLIPIPDKTQASEIVDYSLIAESEEYTAVPEFPLGSGLLLVASLSGYIALTKNPSVVTRSLGYLSNTRSLLSRLR</sequence>
<reference evidence="1" key="1">
    <citation type="journal article" date="2014" name="Genome Biol. Evol.">
        <title>Pangenome evidence for extensive interdomain horizontal transfer affecting lineage core and shell genes in uncultured planktonic thaumarchaeota and euryarchaeota.</title>
        <authorList>
            <person name="Deschamps P."/>
            <person name="Zivanovic Y."/>
            <person name="Moreira D."/>
            <person name="Rodriguez-Valera F."/>
            <person name="Lopez-Garcia P."/>
        </authorList>
    </citation>
    <scope>NUCLEOTIDE SEQUENCE</scope>
</reference>
<accession>A0A075HIQ6</accession>
<dbReference type="EMBL" id="KF901037">
    <property type="protein sequence ID" value="AIF15819.1"/>
    <property type="molecule type" value="Genomic_DNA"/>
</dbReference>
<dbReference type="AlphaFoldDB" id="A0A075HIQ6"/>
<organism evidence="1">
    <name type="scientific">uncultured marine thaumarchaeote KM3_71_E12</name>
    <dbReference type="NCBI Taxonomy" id="1456258"/>
    <lineage>
        <taxon>Archaea</taxon>
        <taxon>Nitrososphaerota</taxon>
        <taxon>environmental samples</taxon>
    </lineage>
</organism>
<dbReference type="InterPro" id="IPR047676">
    <property type="entry name" value="FxLYD_dom"/>
</dbReference>
<name>A0A075HIQ6_9ARCH</name>